<name>A0A1I7C3X0_9HYPH</name>
<keyword evidence="1" id="KW-0812">Transmembrane</keyword>
<evidence type="ECO:0000313" key="3">
    <source>
        <dbReference type="Proteomes" id="UP000183371"/>
    </source>
</evidence>
<feature type="transmembrane region" description="Helical" evidence="1">
    <location>
        <begin position="34"/>
        <end position="57"/>
    </location>
</feature>
<evidence type="ECO:0000256" key="1">
    <source>
        <dbReference type="SAM" id="Phobius"/>
    </source>
</evidence>
<keyword evidence="3" id="KW-1185">Reference proteome</keyword>
<feature type="transmembrane region" description="Helical" evidence="1">
    <location>
        <begin position="12"/>
        <end position="28"/>
    </location>
</feature>
<sequence length="133" mass="15237">MPNSIKLFEKLTIWSLVLGSISSLFVPVEAPVEVSAGFVLIAVLVFFGLYIGLMLLVSRQRSVIAKWIWIILHVWITIRVIIDIPTDNHSYLSAIITFVTTLMSLYGIILLFSSDSKEWFISKQREKLQRLLR</sequence>
<accession>A0A1I7C3X0</accession>
<gene>
    <name evidence="2" type="ORF">SAMN05444141_105129</name>
</gene>
<protein>
    <submittedName>
        <fullName evidence="2">Uncharacterized protein</fullName>
    </submittedName>
</protein>
<keyword evidence="1" id="KW-0472">Membrane</keyword>
<dbReference type="EMBL" id="FPBD01000005">
    <property type="protein sequence ID" value="SFT94078.1"/>
    <property type="molecule type" value="Genomic_DNA"/>
</dbReference>
<dbReference type="AlphaFoldDB" id="A0A1I7C3X0"/>
<keyword evidence="1" id="KW-1133">Transmembrane helix</keyword>
<proteinExistence type="predicted"/>
<feature type="transmembrane region" description="Helical" evidence="1">
    <location>
        <begin position="94"/>
        <end position="113"/>
    </location>
</feature>
<evidence type="ECO:0000313" key="2">
    <source>
        <dbReference type="EMBL" id="SFT94078.1"/>
    </source>
</evidence>
<reference evidence="3" key="1">
    <citation type="submission" date="2016-10" db="EMBL/GenBank/DDBJ databases">
        <authorList>
            <person name="Varghese N."/>
            <person name="Submissions S."/>
        </authorList>
    </citation>
    <scope>NUCLEOTIDE SEQUENCE [LARGE SCALE GENOMIC DNA]</scope>
    <source>
        <strain evidence="3">DSM 17465</strain>
    </source>
</reference>
<organism evidence="2 3">
    <name type="scientific">Pseudovibrio denitrificans</name>
    <dbReference type="NCBI Taxonomy" id="258256"/>
    <lineage>
        <taxon>Bacteria</taxon>
        <taxon>Pseudomonadati</taxon>
        <taxon>Pseudomonadota</taxon>
        <taxon>Alphaproteobacteria</taxon>
        <taxon>Hyphomicrobiales</taxon>
        <taxon>Stappiaceae</taxon>
        <taxon>Pseudovibrio</taxon>
    </lineage>
</organism>
<dbReference type="Proteomes" id="UP000183371">
    <property type="component" value="Unassembled WGS sequence"/>
</dbReference>
<feature type="transmembrane region" description="Helical" evidence="1">
    <location>
        <begin position="64"/>
        <end position="82"/>
    </location>
</feature>